<evidence type="ECO:0000256" key="8">
    <source>
        <dbReference type="ARBA" id="ARBA00023136"/>
    </source>
</evidence>
<feature type="coiled-coil region" evidence="13">
    <location>
        <begin position="29"/>
        <end position="63"/>
    </location>
</feature>
<keyword evidence="2" id="KW-1003">Cell membrane</keyword>
<evidence type="ECO:0000256" key="13">
    <source>
        <dbReference type="SAM" id="Coils"/>
    </source>
</evidence>
<comment type="subcellular location">
    <subcellularLocation>
        <location evidence="1">Cell inner membrane</location>
        <topology evidence="1">Single-pass membrane protein</topology>
    </subcellularLocation>
</comment>
<evidence type="ECO:0000256" key="15">
    <source>
        <dbReference type="SAM" id="Phobius"/>
    </source>
</evidence>
<evidence type="ECO:0000256" key="5">
    <source>
        <dbReference type="ARBA" id="ARBA00022692"/>
    </source>
</evidence>
<keyword evidence="8 15" id="KW-0472">Membrane</keyword>
<evidence type="ECO:0000256" key="6">
    <source>
        <dbReference type="ARBA" id="ARBA00022960"/>
    </source>
</evidence>
<dbReference type="Proteomes" id="UP001597264">
    <property type="component" value="Unassembled WGS sequence"/>
</dbReference>
<evidence type="ECO:0000313" key="17">
    <source>
        <dbReference type="Proteomes" id="UP001597264"/>
    </source>
</evidence>
<keyword evidence="13" id="KW-0175">Coiled coil</keyword>
<dbReference type="RefSeq" id="WP_230437921.1">
    <property type="nucleotide sequence ID" value="NZ_CP087715.1"/>
</dbReference>
<gene>
    <name evidence="16" type="ORF">ACFQ2X_01850</name>
</gene>
<keyword evidence="5 15" id="KW-0812">Transmembrane</keyword>
<evidence type="ECO:0000256" key="3">
    <source>
        <dbReference type="ARBA" id="ARBA00022519"/>
    </source>
</evidence>
<evidence type="ECO:0000256" key="9">
    <source>
        <dbReference type="ARBA" id="ARBA00023306"/>
    </source>
</evidence>
<evidence type="ECO:0000256" key="14">
    <source>
        <dbReference type="SAM" id="MobiDB-lite"/>
    </source>
</evidence>
<comment type="similarity">
    <text evidence="10">Belongs to the ZapG family.</text>
</comment>
<feature type="region of interest" description="Disordered" evidence="14">
    <location>
        <begin position="103"/>
        <end position="154"/>
    </location>
</feature>
<comment type="caution">
    <text evidence="16">The sequence shown here is derived from an EMBL/GenBank/DDBJ whole genome shotgun (WGS) entry which is preliminary data.</text>
</comment>
<dbReference type="Pfam" id="PF06295">
    <property type="entry name" value="ZapG-like"/>
    <property type="match status" value="1"/>
</dbReference>
<organism evidence="16 17">
    <name type="scientific">Microbulbifer celer</name>
    <dbReference type="NCBI Taxonomy" id="435905"/>
    <lineage>
        <taxon>Bacteria</taxon>
        <taxon>Pseudomonadati</taxon>
        <taxon>Pseudomonadota</taxon>
        <taxon>Gammaproteobacteria</taxon>
        <taxon>Cellvibrionales</taxon>
        <taxon>Microbulbiferaceae</taxon>
        <taxon>Microbulbifer</taxon>
    </lineage>
</organism>
<evidence type="ECO:0000256" key="7">
    <source>
        <dbReference type="ARBA" id="ARBA00022989"/>
    </source>
</evidence>
<keyword evidence="4" id="KW-0132">Cell division</keyword>
<evidence type="ECO:0000256" key="11">
    <source>
        <dbReference type="ARBA" id="ARBA00035703"/>
    </source>
</evidence>
<accession>A0ABW3U4M0</accession>
<dbReference type="PANTHER" id="PTHR39579">
    <property type="entry name" value="INNER MEMBRANE PROTEIN YHCB"/>
    <property type="match status" value="1"/>
</dbReference>
<sequence>MHSTSVLILVGVLGLVLGALLAFLATRNRQNAVDRTQELELRLKEANTKLEDFQQQVNEHFDQTSQLVNNLTHSYREVHEYLANSAMRLSSQDIGRQMLEAGSGQLSENDDNLSVLPPRDWAPKEPGTTGTLSEEFGLDKEPASIGDTEQVVNR</sequence>
<keyword evidence="3" id="KW-0997">Cell inner membrane</keyword>
<reference evidence="17" key="1">
    <citation type="journal article" date="2019" name="Int. J. Syst. Evol. Microbiol.">
        <title>The Global Catalogue of Microorganisms (GCM) 10K type strain sequencing project: providing services to taxonomists for standard genome sequencing and annotation.</title>
        <authorList>
            <consortium name="The Broad Institute Genomics Platform"/>
            <consortium name="The Broad Institute Genome Sequencing Center for Infectious Disease"/>
            <person name="Wu L."/>
            <person name="Ma J."/>
        </authorList>
    </citation>
    <scope>NUCLEOTIDE SEQUENCE [LARGE SCALE GENOMIC DNA]</scope>
    <source>
        <strain evidence="17">CCUG 54356</strain>
    </source>
</reference>
<evidence type="ECO:0000256" key="10">
    <source>
        <dbReference type="ARBA" id="ARBA00035657"/>
    </source>
</evidence>
<evidence type="ECO:0000313" key="16">
    <source>
        <dbReference type="EMBL" id="MFD1215331.1"/>
    </source>
</evidence>
<keyword evidence="6" id="KW-0133">Cell shape</keyword>
<evidence type="ECO:0000256" key="1">
    <source>
        <dbReference type="ARBA" id="ARBA00004377"/>
    </source>
</evidence>
<evidence type="ECO:0000256" key="2">
    <source>
        <dbReference type="ARBA" id="ARBA00022475"/>
    </source>
</evidence>
<dbReference type="EMBL" id="JBHTLR010000004">
    <property type="protein sequence ID" value="MFD1215331.1"/>
    <property type="molecule type" value="Genomic_DNA"/>
</dbReference>
<feature type="transmembrane region" description="Helical" evidence="15">
    <location>
        <begin position="6"/>
        <end position="25"/>
    </location>
</feature>
<keyword evidence="7 15" id="KW-1133">Transmembrane helix</keyword>
<dbReference type="InterPro" id="IPR009386">
    <property type="entry name" value="ZapG-like"/>
</dbReference>
<keyword evidence="17" id="KW-1185">Reference proteome</keyword>
<name>A0ABW3U4M0_9GAMM</name>
<evidence type="ECO:0000256" key="12">
    <source>
        <dbReference type="ARBA" id="ARBA00035727"/>
    </source>
</evidence>
<keyword evidence="9" id="KW-0131">Cell cycle</keyword>
<proteinExistence type="inferred from homology"/>
<dbReference type="PANTHER" id="PTHR39579:SF1">
    <property type="entry name" value="INNER MEMBRANE PROTEIN YHCB"/>
    <property type="match status" value="1"/>
</dbReference>
<evidence type="ECO:0000256" key="4">
    <source>
        <dbReference type="ARBA" id="ARBA00022618"/>
    </source>
</evidence>
<protein>
    <recommendedName>
        <fullName evidence="11">Z-ring associated protein G</fullName>
    </recommendedName>
    <alternativeName>
        <fullName evidence="12">Cell division protein ZapG</fullName>
    </alternativeName>
</protein>